<dbReference type="Pfam" id="PF02589">
    <property type="entry name" value="LUD_dom"/>
    <property type="match status" value="1"/>
</dbReference>
<comment type="caution">
    <text evidence="2">The sequence shown here is derived from an EMBL/GenBank/DDBJ whole genome shotgun (WGS) entry which is preliminary data.</text>
</comment>
<feature type="domain" description="LUD" evidence="1">
    <location>
        <begin position="5"/>
        <end position="191"/>
    </location>
</feature>
<name>A0ABT1EJB0_9FIRM</name>
<dbReference type="InterPro" id="IPR024185">
    <property type="entry name" value="FTHF_cligase-like_sf"/>
</dbReference>
<dbReference type="PANTHER" id="PTHR36179:SF2">
    <property type="entry name" value="LUD DOMAIN-CONTAINING PROTEIN"/>
    <property type="match status" value="1"/>
</dbReference>
<dbReference type="SUPFAM" id="SSF100950">
    <property type="entry name" value="NagB/RpiA/CoA transferase-like"/>
    <property type="match status" value="1"/>
</dbReference>
<protein>
    <submittedName>
        <fullName evidence="2">Lactate utilization protein</fullName>
    </submittedName>
</protein>
<keyword evidence="3" id="KW-1185">Reference proteome</keyword>
<proteinExistence type="predicted"/>
<dbReference type="InterPro" id="IPR037171">
    <property type="entry name" value="NagB/RpiA_transferase-like"/>
</dbReference>
<reference evidence="2 3" key="1">
    <citation type="journal article" date="2022" name="Genome Biol. Evol.">
        <title>Host diet, physiology and behaviors set the stage for Lachnospiraceae cladogenesis.</title>
        <authorList>
            <person name="Vera-Ponce De Leon A."/>
            <person name="Schneider M."/>
            <person name="Jahnes B.C."/>
            <person name="Sadowski V."/>
            <person name="Camuy-Velez L.A."/>
            <person name="Duan J."/>
            <person name="Sabree Z.L."/>
        </authorList>
    </citation>
    <scope>NUCLEOTIDE SEQUENCE [LARGE SCALE GENOMIC DNA]</scope>
    <source>
        <strain evidence="2 3">PAL227</strain>
    </source>
</reference>
<dbReference type="EMBL" id="JAMZFV010000006">
    <property type="protein sequence ID" value="MCP1109857.1"/>
    <property type="molecule type" value="Genomic_DNA"/>
</dbReference>
<dbReference type="PANTHER" id="PTHR36179">
    <property type="entry name" value="LUD_DOM DOMAIN-CONTAINING PROTEIN"/>
    <property type="match status" value="1"/>
</dbReference>
<dbReference type="InterPro" id="IPR003741">
    <property type="entry name" value="LUD_dom"/>
</dbReference>
<evidence type="ECO:0000259" key="1">
    <source>
        <dbReference type="Pfam" id="PF02589"/>
    </source>
</evidence>
<evidence type="ECO:0000313" key="2">
    <source>
        <dbReference type="EMBL" id="MCP1109857.1"/>
    </source>
</evidence>
<dbReference type="Proteomes" id="UP001523565">
    <property type="component" value="Unassembled WGS sequence"/>
</dbReference>
<organism evidence="2 3">
    <name type="scientific">Ohessyouella blattaphilus</name>
    <dbReference type="NCBI Taxonomy" id="2949333"/>
    <lineage>
        <taxon>Bacteria</taxon>
        <taxon>Bacillati</taxon>
        <taxon>Bacillota</taxon>
        <taxon>Clostridia</taxon>
        <taxon>Lachnospirales</taxon>
        <taxon>Lachnospiraceae</taxon>
        <taxon>Ohessyouella</taxon>
    </lineage>
</organism>
<dbReference type="RefSeq" id="WP_262068738.1">
    <property type="nucleotide sequence ID" value="NZ_JAMXOC010000006.1"/>
</dbReference>
<sequence length="197" mass="22133">MDYSQIRQNFEKHGFTTQFFSTKEEASRYLSDALQNQTIGFGGSETLKEMGLFEELQQTNVVVWHNKIPGMQVRKLANCADIYITSANAVTETGEIVNIDGTGNRVAMTAFGPNMCYYIVGKNKIRTNLTDAYERCKNVAAPLNAKRLGFKTPCAVKGDKCYDCNSPERICRIVSIIERVPLGMKCEIIFVNEELGY</sequence>
<evidence type="ECO:0000313" key="3">
    <source>
        <dbReference type="Proteomes" id="UP001523565"/>
    </source>
</evidence>
<accession>A0ABT1EJB0</accession>
<gene>
    <name evidence="2" type="ORF">NK118_06270</name>
</gene>
<dbReference type="Gene3D" id="3.40.50.10420">
    <property type="entry name" value="NagB/RpiA/CoA transferase-like"/>
    <property type="match status" value="1"/>
</dbReference>